<dbReference type="AlphaFoldDB" id="A0A1H0NWK3"/>
<feature type="transmembrane region" description="Helical" evidence="4">
    <location>
        <begin position="12"/>
        <end position="36"/>
    </location>
</feature>
<dbReference type="InterPro" id="IPR029063">
    <property type="entry name" value="SAM-dependent_MTases_sf"/>
</dbReference>
<evidence type="ECO:0000313" key="6">
    <source>
        <dbReference type="Proteomes" id="UP000199460"/>
    </source>
</evidence>
<keyword evidence="2" id="KW-0808">Transferase</keyword>
<keyword evidence="4" id="KW-0812">Transmembrane</keyword>
<sequence>MTTGGERAVLRLPVLRALLAQGLAAALMVVLVYLLALLPWRLSLFSVALLQGILAAAIGWRLGLSRWWLWINLAFLPALLLAQRADLPAWLFLLGFVLLLLVNWNSLREQVPLYLSGRKAQQRLQQCLSEREPTLRFVDLGCGTAGMLLQLARQFPRGQFVGVETAPLLFVLAWLRCLFQENCSIRYRSLWRTDLSEFDVVYCFLSPVPMPQLWFKAQAEMRAGSWLVSNTFEIPGAPADRLFEVNEGRQTVLFLWQMKGAVIR</sequence>
<feature type="transmembrane region" description="Helical" evidence="4">
    <location>
        <begin position="42"/>
        <end position="60"/>
    </location>
</feature>
<keyword evidence="1" id="KW-0489">Methyltransferase</keyword>
<dbReference type="EMBL" id="FNJJ01000002">
    <property type="protein sequence ID" value="SDO97061.1"/>
    <property type="molecule type" value="Genomic_DNA"/>
</dbReference>
<dbReference type="GO" id="GO:0032259">
    <property type="term" value="P:methylation"/>
    <property type="evidence" value="ECO:0007669"/>
    <property type="project" value="UniProtKB-KW"/>
</dbReference>
<dbReference type="GeneID" id="300930675"/>
<protein>
    <recommendedName>
        <fullName evidence="7">Methyltransferase</fullName>
    </recommendedName>
</protein>
<accession>A0A1H0NWK3</accession>
<evidence type="ECO:0000313" key="5">
    <source>
        <dbReference type="EMBL" id="SDO97061.1"/>
    </source>
</evidence>
<dbReference type="PANTHER" id="PTHR13610">
    <property type="entry name" value="METHYLTRANSFERASE DOMAIN-CONTAINING PROTEIN"/>
    <property type="match status" value="1"/>
</dbReference>
<keyword evidence="6" id="KW-1185">Reference proteome</keyword>
<gene>
    <name evidence="5" type="ORF">SAMN05216213_102438</name>
</gene>
<dbReference type="SUPFAM" id="SSF53335">
    <property type="entry name" value="S-adenosyl-L-methionine-dependent methyltransferases"/>
    <property type="match status" value="1"/>
</dbReference>
<dbReference type="PANTHER" id="PTHR13610:SF9">
    <property type="entry name" value="FI06469P"/>
    <property type="match status" value="1"/>
</dbReference>
<name>A0A1H0NWK3_9GAMM</name>
<dbReference type="OrthoDB" id="5611641at2"/>
<dbReference type="InterPro" id="IPR026170">
    <property type="entry name" value="FAM173A/B"/>
</dbReference>
<evidence type="ECO:0000256" key="2">
    <source>
        <dbReference type="ARBA" id="ARBA00022679"/>
    </source>
</evidence>
<keyword evidence="4" id="KW-1133">Transmembrane helix</keyword>
<keyword evidence="4" id="KW-0472">Membrane</keyword>
<keyword evidence="3" id="KW-0949">S-adenosyl-L-methionine</keyword>
<evidence type="ECO:0000256" key="1">
    <source>
        <dbReference type="ARBA" id="ARBA00022603"/>
    </source>
</evidence>
<organism evidence="5 6">
    <name type="scientific">Ectopseudomonas guguanensis</name>
    <dbReference type="NCBI Taxonomy" id="1198456"/>
    <lineage>
        <taxon>Bacteria</taxon>
        <taxon>Pseudomonadati</taxon>
        <taxon>Pseudomonadota</taxon>
        <taxon>Gammaproteobacteria</taxon>
        <taxon>Pseudomonadales</taxon>
        <taxon>Pseudomonadaceae</taxon>
        <taxon>Ectopseudomonas</taxon>
    </lineage>
</organism>
<dbReference type="Proteomes" id="UP000199460">
    <property type="component" value="Unassembled WGS sequence"/>
</dbReference>
<feature type="transmembrane region" description="Helical" evidence="4">
    <location>
        <begin position="89"/>
        <end position="107"/>
    </location>
</feature>
<proteinExistence type="predicted"/>
<dbReference type="Gene3D" id="3.40.50.150">
    <property type="entry name" value="Vaccinia Virus protein VP39"/>
    <property type="match status" value="1"/>
</dbReference>
<evidence type="ECO:0000256" key="3">
    <source>
        <dbReference type="ARBA" id="ARBA00022691"/>
    </source>
</evidence>
<evidence type="ECO:0008006" key="7">
    <source>
        <dbReference type="Google" id="ProtNLM"/>
    </source>
</evidence>
<reference evidence="6" key="1">
    <citation type="submission" date="2016-10" db="EMBL/GenBank/DDBJ databases">
        <authorList>
            <person name="Varghese N."/>
            <person name="Submissions S."/>
        </authorList>
    </citation>
    <scope>NUCLEOTIDE SEQUENCE [LARGE SCALE GENOMIC DNA]</scope>
    <source>
        <strain evidence="6">JCM 18416</strain>
    </source>
</reference>
<dbReference type="GO" id="GO:0016279">
    <property type="term" value="F:protein-lysine N-methyltransferase activity"/>
    <property type="evidence" value="ECO:0007669"/>
    <property type="project" value="InterPro"/>
</dbReference>
<dbReference type="RefSeq" id="WP_090427986.1">
    <property type="nucleotide sequence ID" value="NZ_FNJJ01000002.1"/>
</dbReference>
<evidence type="ECO:0000256" key="4">
    <source>
        <dbReference type="SAM" id="Phobius"/>
    </source>
</evidence>